<keyword evidence="1" id="KW-0812">Transmembrane</keyword>
<gene>
    <name evidence="2" type="ORF">NITHO_2480002</name>
</gene>
<dbReference type="Proteomes" id="UP000004221">
    <property type="component" value="Unassembled WGS sequence"/>
</dbReference>
<feature type="transmembrane region" description="Helical" evidence="1">
    <location>
        <begin position="419"/>
        <end position="436"/>
    </location>
</feature>
<feature type="transmembrane region" description="Helical" evidence="1">
    <location>
        <begin position="61"/>
        <end position="80"/>
    </location>
</feature>
<keyword evidence="1" id="KW-0472">Membrane</keyword>
<dbReference type="EMBL" id="CAGS01000166">
    <property type="protein sequence ID" value="CCF83578.1"/>
    <property type="molecule type" value="Genomic_DNA"/>
</dbReference>
<feature type="transmembrane region" description="Helical" evidence="1">
    <location>
        <begin position="188"/>
        <end position="205"/>
    </location>
</feature>
<feature type="transmembrane region" description="Helical" evidence="1">
    <location>
        <begin position="124"/>
        <end position="144"/>
    </location>
</feature>
<evidence type="ECO:0000256" key="1">
    <source>
        <dbReference type="SAM" id="Phobius"/>
    </source>
</evidence>
<dbReference type="AlphaFoldDB" id="I4EFW6"/>
<feature type="transmembrane region" description="Helical" evidence="1">
    <location>
        <begin position="217"/>
        <end position="248"/>
    </location>
</feature>
<name>I4EFW6_9BACT</name>
<feature type="transmembrane region" description="Helical" evidence="1">
    <location>
        <begin position="92"/>
        <end position="112"/>
    </location>
</feature>
<evidence type="ECO:0000313" key="2">
    <source>
        <dbReference type="EMBL" id="CCF83578.1"/>
    </source>
</evidence>
<protein>
    <submittedName>
        <fullName evidence="2">Tetratricopeptide TPR_4</fullName>
    </submittedName>
</protein>
<feature type="transmembrane region" description="Helical" evidence="1">
    <location>
        <begin position="302"/>
        <end position="325"/>
    </location>
</feature>
<organism evidence="2 3">
    <name type="scientific">Nitrolancea hollandica Lb</name>
    <dbReference type="NCBI Taxonomy" id="1129897"/>
    <lineage>
        <taxon>Bacteria</taxon>
        <taxon>Pseudomonadati</taxon>
        <taxon>Thermomicrobiota</taxon>
        <taxon>Thermomicrobia</taxon>
        <taxon>Sphaerobacterales</taxon>
        <taxon>Sphaerobacterineae</taxon>
        <taxon>Sphaerobacteraceae</taxon>
        <taxon>Nitrolancea</taxon>
    </lineage>
</organism>
<accession>I4EFW6</accession>
<comment type="caution">
    <text evidence="2">The sequence shown here is derived from an EMBL/GenBank/DDBJ whole genome shotgun (WGS) entry which is preliminary data.</text>
</comment>
<dbReference type="PANTHER" id="PTHR10790:SF51">
    <property type="entry name" value="TETRATRICOPEPTIDE REPEAT PROTEIN"/>
    <property type="match status" value="1"/>
</dbReference>
<dbReference type="PANTHER" id="PTHR10790">
    <property type="entry name" value="TPR-DOMAIN CONTAINING PROTEIN"/>
    <property type="match status" value="1"/>
</dbReference>
<feature type="transmembrane region" description="Helical" evidence="1">
    <location>
        <begin position="484"/>
        <end position="502"/>
    </location>
</feature>
<keyword evidence="3" id="KW-1185">Reference proteome</keyword>
<dbReference type="InterPro" id="IPR018746">
    <property type="entry name" value="DUF2298"/>
</dbReference>
<feature type="transmembrane region" description="Helical" evidence="1">
    <location>
        <begin position="540"/>
        <end position="561"/>
    </location>
</feature>
<dbReference type="NCBIfam" id="TIGR03662">
    <property type="entry name" value="Chlor_Arch_YYY"/>
    <property type="match status" value="1"/>
</dbReference>
<feature type="transmembrane region" description="Helical" evidence="1">
    <location>
        <begin position="260"/>
        <end position="282"/>
    </location>
</feature>
<sequence length="764" mass="83379">MHWRMMLVSEAVFLAAFGFFLLLRALNPDLWQTMLGGEKPMEMAFISAIGRSATFPPYDPWYAGGIINYYYYGFYLVALLWKLCGVPPDIGFQLGITTVSAALVSGLFSLASTLSADFLSTRRLAWMITGGLIGVVLHTVIGNLDAARQILTRGTTAIDFWQSSRVVDGAITEFPYFTQIWADLHPHAIALPITVLLIGLAYTRLRSMPGEIPARFWIPAVGLLLGTLLVVNAWDMPLAALLIGAVILTRAVREPASFRSYAGAGLAWGATLAIAWLLFLPFLSGYVPMVGGIGLTSGGTTWHQYLIHFGIFLGILAAAGTAWIGRRPILSRLPDRLLAAAGTISALAGFTVASLFLAPPRMDLVILAVTGAVIVMFAAAFPPIAYCVLIDHRRRSLLCAASITLMPVVGLLAPYRLTASLLLIPLLLGILLWLRFPHRPPLALVGLCLAAAAGVTLGTDLVFVIDDLQGSIWERMNTVFKFYLQGWTFYALAATVALVWLVRRATLETTAHRLHFVAQPLQTREMPEAATTTGRDRYPLAPVALSVALMLVIAGLTYPLFGTPPRLAQRMPGSPTGLSLDGLAWMRESTVTNALGERIDFSGDYDAIVWLREHAEGNPVILEASIGPYRGNGARISAATGLPDVLGWDRHERQQRDAPGIDQRLRDIREIYRTASIERKRLLLQTYDVRYIIVGDVERRWTIEPPFAGATDPYEHYASPEGLAAFDRMVGTDLRVVLRSGQTIVYEVTPFPSLPPDVAAGASS</sequence>
<evidence type="ECO:0000313" key="3">
    <source>
        <dbReference type="Proteomes" id="UP000004221"/>
    </source>
</evidence>
<feature type="transmembrane region" description="Helical" evidence="1">
    <location>
        <begin position="337"/>
        <end position="358"/>
    </location>
</feature>
<feature type="transmembrane region" description="Helical" evidence="1">
    <location>
        <begin position="396"/>
        <end position="413"/>
    </location>
</feature>
<dbReference type="Pfam" id="PF10060">
    <property type="entry name" value="DUF2298"/>
    <property type="match status" value="1"/>
</dbReference>
<reference evidence="2 3" key="1">
    <citation type="journal article" date="2012" name="ISME J.">
        <title>Nitrification expanded: discovery, physiology and genomics of a nitrite-oxidizing bacterium from the phylum Chloroflexi.</title>
        <authorList>
            <person name="Sorokin D.Y."/>
            <person name="Lucker S."/>
            <person name="Vejmelkova D."/>
            <person name="Kostrikina N.A."/>
            <person name="Kleerebezem R."/>
            <person name="Rijpstra W.I."/>
            <person name="Damste J.S."/>
            <person name="Le Paslier D."/>
            <person name="Muyzer G."/>
            <person name="Wagner M."/>
            <person name="van Loosdrecht M.C."/>
            <person name="Daims H."/>
        </authorList>
    </citation>
    <scope>NUCLEOTIDE SEQUENCE [LARGE SCALE GENOMIC DNA]</scope>
    <source>
        <strain evidence="3">none</strain>
    </source>
</reference>
<proteinExistence type="predicted"/>
<keyword evidence="1" id="KW-1133">Transmembrane helix</keyword>
<feature type="transmembrane region" description="Helical" evidence="1">
    <location>
        <begin position="364"/>
        <end position="389"/>
    </location>
</feature>
<feature type="transmembrane region" description="Helical" evidence="1">
    <location>
        <begin position="443"/>
        <end position="464"/>
    </location>
</feature>